<comment type="caution">
    <text evidence="4">The sequence shown here is derived from an EMBL/GenBank/DDBJ whole genome shotgun (WGS) entry which is preliminary data.</text>
</comment>
<proteinExistence type="predicted"/>
<evidence type="ECO:0000259" key="3">
    <source>
        <dbReference type="PROSITE" id="PS51371"/>
    </source>
</evidence>
<organism evidence="4 5">
    <name type="scientific">Salipiger bermudensis (strain DSM 26914 / JCM 13377 / KCTC 12554 / HTCC2601)</name>
    <name type="common">Pelagibaca bermudensis</name>
    <dbReference type="NCBI Taxonomy" id="314265"/>
    <lineage>
        <taxon>Bacteria</taxon>
        <taxon>Pseudomonadati</taxon>
        <taxon>Pseudomonadota</taxon>
        <taxon>Alphaproteobacteria</taxon>
        <taxon>Rhodobacterales</taxon>
        <taxon>Roseobacteraceae</taxon>
        <taxon>Salipiger</taxon>
    </lineage>
</organism>
<feature type="domain" description="CBS" evidence="3">
    <location>
        <begin position="82"/>
        <end position="137"/>
    </location>
</feature>
<evidence type="ECO:0000313" key="4">
    <source>
        <dbReference type="EMBL" id="EAU44443.1"/>
    </source>
</evidence>
<dbReference type="InterPro" id="IPR044725">
    <property type="entry name" value="CBSX3_CBS_dom"/>
</dbReference>
<feature type="domain" description="CBS" evidence="3">
    <location>
        <begin position="16"/>
        <end position="73"/>
    </location>
</feature>
<name>Q0FJS2_SALBH</name>
<dbReference type="PROSITE" id="PS51371">
    <property type="entry name" value="CBS"/>
    <property type="match status" value="2"/>
</dbReference>
<dbReference type="STRING" id="314265.R2601_23238"/>
<accession>Q0FJS2</accession>
<dbReference type="eggNOG" id="COG0517">
    <property type="taxonomic scope" value="Bacteria"/>
</dbReference>
<dbReference type="InterPro" id="IPR046342">
    <property type="entry name" value="CBS_dom_sf"/>
</dbReference>
<dbReference type="PANTHER" id="PTHR43080">
    <property type="entry name" value="CBS DOMAIN-CONTAINING PROTEIN CBSX3, MITOCHONDRIAL"/>
    <property type="match status" value="1"/>
</dbReference>
<keyword evidence="5" id="KW-1185">Reference proteome</keyword>
<dbReference type="Proteomes" id="UP000006230">
    <property type="component" value="Unassembled WGS sequence"/>
</dbReference>
<dbReference type="InterPro" id="IPR000644">
    <property type="entry name" value="CBS_dom"/>
</dbReference>
<dbReference type="InterPro" id="IPR051257">
    <property type="entry name" value="Diverse_CBS-Domain"/>
</dbReference>
<dbReference type="Gene3D" id="3.10.580.10">
    <property type="entry name" value="CBS-domain"/>
    <property type="match status" value="1"/>
</dbReference>
<dbReference type="CDD" id="cd04623">
    <property type="entry name" value="CBS_pair_bac_euk"/>
    <property type="match status" value="1"/>
</dbReference>
<reference evidence="4 5" key="1">
    <citation type="journal article" date="2010" name="J. Bacteriol.">
        <title>Genome sequences of Pelagibaca bermudensis HTCC2601T and Maritimibacter alkaliphilus HTCC2654T, the type strains of two marine Roseobacter genera.</title>
        <authorList>
            <person name="Thrash J.C."/>
            <person name="Cho J.C."/>
            <person name="Ferriera S."/>
            <person name="Johnson J."/>
            <person name="Vergin K.L."/>
            <person name="Giovannoni S.J."/>
        </authorList>
    </citation>
    <scope>NUCLEOTIDE SEQUENCE [LARGE SCALE GENOMIC DNA]</scope>
    <source>
        <strain evidence="5">DSM 26914 / JCM 13377 / KCTC 12554 / HTCC2601</strain>
    </source>
</reference>
<dbReference type="HOGENOM" id="CLU_040681_3_2_5"/>
<evidence type="ECO:0000256" key="2">
    <source>
        <dbReference type="PROSITE-ProRule" id="PRU00703"/>
    </source>
</evidence>
<dbReference type="PANTHER" id="PTHR43080:SF2">
    <property type="entry name" value="CBS DOMAIN-CONTAINING PROTEIN"/>
    <property type="match status" value="1"/>
</dbReference>
<dbReference type="SUPFAM" id="SSF54631">
    <property type="entry name" value="CBS-domain pair"/>
    <property type="match status" value="1"/>
</dbReference>
<sequence length="149" mass="16065">MEESRMQVQQILKDKADDGVVTVPPATTVAEAVRMLAERRIGGVVISEDGQTPLGILSERDIVRVLSAQGADVLTATVDALMTTNLQTCTRDEDSNVVLARMTEGRFRHMPVVEEGVMVGMISIGDLVAAQIAELSMEKEALQGMIMGH</sequence>
<evidence type="ECO:0000256" key="1">
    <source>
        <dbReference type="ARBA" id="ARBA00023122"/>
    </source>
</evidence>
<gene>
    <name evidence="4" type="ORF">R2601_23238</name>
</gene>
<dbReference type="AlphaFoldDB" id="Q0FJS2"/>
<keyword evidence="1 2" id="KW-0129">CBS domain</keyword>
<dbReference type="SMART" id="SM00116">
    <property type="entry name" value="CBS"/>
    <property type="match status" value="2"/>
</dbReference>
<evidence type="ECO:0000313" key="5">
    <source>
        <dbReference type="Proteomes" id="UP000006230"/>
    </source>
</evidence>
<dbReference type="Pfam" id="PF00571">
    <property type="entry name" value="CBS"/>
    <property type="match status" value="2"/>
</dbReference>
<dbReference type="EMBL" id="AATQ01000046">
    <property type="protein sequence ID" value="EAU44443.1"/>
    <property type="molecule type" value="Genomic_DNA"/>
</dbReference>
<protein>
    <submittedName>
        <fullName evidence="4">CBS domain protein</fullName>
    </submittedName>
</protein>